<dbReference type="InterPro" id="IPR047187">
    <property type="entry name" value="SF1_C_Upf1"/>
</dbReference>
<dbReference type="Pfam" id="PF10881">
    <property type="entry name" value="DUF2726"/>
    <property type="match status" value="1"/>
</dbReference>
<dbReference type="InterPro" id="IPR041679">
    <property type="entry name" value="DNA2/NAM7-like_C"/>
</dbReference>
<dbReference type="GO" id="GO:0043139">
    <property type="term" value="F:5'-3' DNA helicase activity"/>
    <property type="evidence" value="ECO:0007669"/>
    <property type="project" value="TreeGrafter"/>
</dbReference>
<evidence type="ECO:0000313" key="10">
    <source>
        <dbReference type="Proteomes" id="UP000248918"/>
    </source>
</evidence>
<dbReference type="InterPro" id="IPR050534">
    <property type="entry name" value="Coronavir_polyprotein_1ab"/>
</dbReference>
<dbReference type="SUPFAM" id="SSF52540">
    <property type="entry name" value="P-loop containing nucleoside triphosphate hydrolases"/>
    <property type="match status" value="1"/>
</dbReference>
<name>A0A329D3U0_9BURK</name>
<dbReference type="Gene3D" id="3.40.960.10">
    <property type="entry name" value="VSR Endonuclease"/>
    <property type="match status" value="1"/>
</dbReference>
<keyword evidence="5" id="KW-0067">ATP-binding</keyword>
<dbReference type="PANTHER" id="PTHR43788:SF8">
    <property type="entry name" value="DNA-BINDING PROTEIN SMUBP-2"/>
    <property type="match status" value="1"/>
</dbReference>
<dbReference type="CDD" id="cd18808">
    <property type="entry name" value="SF1_C_Upf1"/>
    <property type="match status" value="1"/>
</dbReference>
<dbReference type="CDD" id="cd17934">
    <property type="entry name" value="DEXXQc_Upf1-like"/>
    <property type="match status" value="1"/>
</dbReference>
<comment type="similarity">
    <text evidence="1">Belongs to the DNA2/NAM7 helicase family.</text>
</comment>
<reference evidence="9 10" key="1">
    <citation type="submission" date="2018-06" db="EMBL/GenBank/DDBJ databases">
        <title>Genomic Encyclopedia of Type Strains, Phase III (KMG-III): the genomes of soil and plant-associated and newly described type strains.</title>
        <authorList>
            <person name="Whitman W."/>
        </authorList>
    </citation>
    <scope>NUCLEOTIDE SEQUENCE [LARGE SCALE GENOMIC DNA]</scope>
    <source>
        <strain evidence="9 10">LMG 23644</strain>
    </source>
</reference>
<dbReference type="GO" id="GO:0005524">
    <property type="term" value="F:ATP binding"/>
    <property type="evidence" value="ECO:0007669"/>
    <property type="project" value="UniProtKB-KW"/>
</dbReference>
<evidence type="ECO:0000259" key="8">
    <source>
        <dbReference type="Pfam" id="PF13087"/>
    </source>
</evidence>
<dbReference type="Proteomes" id="UP000248918">
    <property type="component" value="Unassembled WGS sequence"/>
</dbReference>
<dbReference type="Gene3D" id="3.40.50.300">
    <property type="entry name" value="P-loop containing nucleotide triphosphate hydrolases"/>
    <property type="match status" value="2"/>
</dbReference>
<protein>
    <submittedName>
        <fullName evidence="9">Uncharacterized protein DUF2726</fullName>
    </submittedName>
</protein>
<evidence type="ECO:0000256" key="3">
    <source>
        <dbReference type="ARBA" id="ARBA00022801"/>
    </source>
</evidence>
<keyword evidence="2" id="KW-0547">Nucleotide-binding</keyword>
<dbReference type="RefSeq" id="WP_111928987.1">
    <property type="nucleotide sequence ID" value="NZ_CADFFP010000004.1"/>
</dbReference>
<comment type="caution">
    <text evidence="9">The sequence shown here is derived from an EMBL/GenBank/DDBJ whole genome shotgun (WGS) entry which is preliminary data.</text>
</comment>
<dbReference type="Pfam" id="PF13087">
    <property type="entry name" value="AAA_12"/>
    <property type="match status" value="1"/>
</dbReference>
<feature type="domain" description="DUF2726" evidence="6">
    <location>
        <begin position="775"/>
        <end position="889"/>
    </location>
</feature>
<feature type="domain" description="DNA2/NAM7 helicase helicase" evidence="7">
    <location>
        <begin position="178"/>
        <end position="518"/>
    </location>
</feature>
<accession>A0A329D3U0</accession>
<dbReference type="GO" id="GO:0016787">
    <property type="term" value="F:hydrolase activity"/>
    <property type="evidence" value="ECO:0007669"/>
    <property type="project" value="UniProtKB-KW"/>
</dbReference>
<evidence type="ECO:0000259" key="6">
    <source>
        <dbReference type="Pfam" id="PF10881"/>
    </source>
</evidence>
<dbReference type="InterPro" id="IPR024402">
    <property type="entry name" value="DUF2726"/>
</dbReference>
<evidence type="ECO:0000313" key="9">
    <source>
        <dbReference type="EMBL" id="RAS38984.1"/>
    </source>
</evidence>
<proteinExistence type="inferred from homology"/>
<gene>
    <name evidence="9" type="ORF">BX591_101314</name>
</gene>
<evidence type="ECO:0000256" key="4">
    <source>
        <dbReference type="ARBA" id="ARBA00022806"/>
    </source>
</evidence>
<dbReference type="InterPro" id="IPR041677">
    <property type="entry name" value="DNA2/NAM7_AAA_11"/>
</dbReference>
<dbReference type="PANTHER" id="PTHR43788">
    <property type="entry name" value="DNA2/NAM7 HELICASE FAMILY MEMBER"/>
    <property type="match status" value="1"/>
</dbReference>
<dbReference type="EMBL" id="QLTK01000001">
    <property type="protein sequence ID" value="RAS38984.1"/>
    <property type="molecule type" value="Genomic_DNA"/>
</dbReference>
<dbReference type="InterPro" id="IPR027417">
    <property type="entry name" value="P-loop_NTPase"/>
</dbReference>
<keyword evidence="3" id="KW-0378">Hydrolase</keyword>
<dbReference type="OrthoDB" id="9757917at2"/>
<sequence length="901" mass="101286">MVSIWVNGEDKTSQIKDWKISWDPLQEELVLTCFFPSRKPDTHPVRHCRIEPTEVKESPFLSKAGGTVCTAVHRVVIYGRKFAAVQYRENRRFYVMPADGHTFNGKTTIKDEAIFGYFVAVAQARVKQANAQSQPIAENVLRQLTKLLPHEDTALQAYCTGRNQSRASAGNFIYPFGINQSQLQAVERAFASQISLIEGPPGTGKTQTILNIVANIVLRGNSVAILSNNNAAVGNVYEKLGKAGLDYVVARLGNEKNRTDFFNAVPTVPTEAPAPAPSMDRIQAVLQELKQYLGAHNEVARLQAEIDELAIEQRYLQQWQRDNELAPLVSLDKYRLSPRKSSELMAYLAYLAENRIRLKDRIELLLNFRILRTKSFDDGEKRMSVIHALQLHFYEKALQDKQSALAGYQKALERGNFNTLLADLTNGSMAYLKQHLYQHIPRQEQFDSTSYRKEFEAFVKRFPIIGSGTHSIVNTLASDSILDYVIIDEASQQDIVPGILALGCARNLIIVGDRKQLPHIPAKLGIEAPAEIYDCDKHSLLDSCVAVFKDSIPVTLLKEHYRCHPRIIQFCNQQFYDNQLVPMTQDGGEQSLKLLVTGKGNHTRNNANLRELDSLLETLKSDGEIDWDSENSRGFIAPYNAQVGLSRTHLPADFVKETVHKFQGRECDEIVFSTVLDKKRRSQQSLGFVDDAHLVNVAVSRAKNRFTLVTGDDVFAANNGHIAALVRHIEYYADEAQIHRAPVVSAFDLLYKEYDQSLERLNTRLRPDDSKFKSEQIVAQILREALSQEANRAVMFHTQIALNQLVSAANVALTAQERKYMQNRASCDFVLYFKVGKTPLGVIEVDGGYHDKPEQVARDALKNSILRKGNLPLLRLPTVASHIEEKVAAFLAQWTSGISIA</sequence>
<evidence type="ECO:0000259" key="7">
    <source>
        <dbReference type="Pfam" id="PF13086"/>
    </source>
</evidence>
<dbReference type="AlphaFoldDB" id="A0A329D3U0"/>
<evidence type="ECO:0000256" key="2">
    <source>
        <dbReference type="ARBA" id="ARBA00022741"/>
    </source>
</evidence>
<evidence type="ECO:0000256" key="1">
    <source>
        <dbReference type="ARBA" id="ARBA00007913"/>
    </source>
</evidence>
<dbReference type="Pfam" id="PF13086">
    <property type="entry name" value="AAA_11"/>
    <property type="match status" value="1"/>
</dbReference>
<keyword evidence="4" id="KW-0347">Helicase</keyword>
<feature type="domain" description="DNA2/NAM7 helicase-like C-terminal" evidence="8">
    <location>
        <begin position="548"/>
        <end position="709"/>
    </location>
</feature>
<evidence type="ECO:0000256" key="5">
    <source>
        <dbReference type="ARBA" id="ARBA00022840"/>
    </source>
</evidence>
<organism evidence="9 10">
    <name type="scientific">Paraburkholderia bryophila</name>
    <dbReference type="NCBI Taxonomy" id="420952"/>
    <lineage>
        <taxon>Bacteria</taxon>
        <taxon>Pseudomonadati</taxon>
        <taxon>Pseudomonadota</taxon>
        <taxon>Betaproteobacteria</taxon>
        <taxon>Burkholderiales</taxon>
        <taxon>Burkholderiaceae</taxon>
        <taxon>Paraburkholderia</taxon>
    </lineage>
</organism>